<organism evidence="1">
    <name type="scientific">marine sediment metagenome</name>
    <dbReference type="NCBI Taxonomy" id="412755"/>
    <lineage>
        <taxon>unclassified sequences</taxon>
        <taxon>metagenomes</taxon>
        <taxon>ecological metagenomes</taxon>
    </lineage>
</organism>
<proteinExistence type="predicted"/>
<gene>
    <name evidence="1" type="ORF">LCGC14_1986220</name>
</gene>
<evidence type="ECO:0000313" key="1">
    <source>
        <dbReference type="EMBL" id="KKL82301.1"/>
    </source>
</evidence>
<comment type="caution">
    <text evidence="1">The sequence shown here is derived from an EMBL/GenBank/DDBJ whole genome shotgun (WGS) entry which is preliminary data.</text>
</comment>
<sequence length="55" mass="6313">MKLIFMLSETYFEPTHVRIRGLQEPFCTGCKYLIGGACKRHVDVIMLGKPLLPYP</sequence>
<dbReference type="EMBL" id="LAZR01022312">
    <property type="protein sequence ID" value="KKL82301.1"/>
    <property type="molecule type" value="Genomic_DNA"/>
</dbReference>
<protein>
    <submittedName>
        <fullName evidence="1">Uncharacterized protein</fullName>
    </submittedName>
</protein>
<accession>A0A0F9FVK1</accession>
<name>A0A0F9FVK1_9ZZZZ</name>
<dbReference type="AlphaFoldDB" id="A0A0F9FVK1"/>
<reference evidence="1" key="1">
    <citation type="journal article" date="2015" name="Nature">
        <title>Complex archaea that bridge the gap between prokaryotes and eukaryotes.</title>
        <authorList>
            <person name="Spang A."/>
            <person name="Saw J.H."/>
            <person name="Jorgensen S.L."/>
            <person name="Zaremba-Niedzwiedzka K."/>
            <person name="Martijn J."/>
            <person name="Lind A.E."/>
            <person name="van Eijk R."/>
            <person name="Schleper C."/>
            <person name="Guy L."/>
            <person name="Ettema T.J."/>
        </authorList>
    </citation>
    <scope>NUCLEOTIDE SEQUENCE</scope>
</reference>
<feature type="non-terminal residue" evidence="1">
    <location>
        <position position="55"/>
    </location>
</feature>